<reference evidence="1" key="1">
    <citation type="submission" date="2022-09" db="EMBL/GenBank/DDBJ databases">
        <title>Actin cytoskeleton and complex cell architecture in an #Asgard archaeon.</title>
        <authorList>
            <person name="Ponce Toledo R.I."/>
            <person name="Schleper C."/>
            <person name="Rodrigues Oliveira T."/>
            <person name="Wollweber F."/>
            <person name="Xu J."/>
            <person name="Rittmann S."/>
            <person name="Klingl A."/>
            <person name="Pilhofer M."/>
        </authorList>
    </citation>
    <scope>NUCLEOTIDE SEQUENCE</scope>
    <source>
        <strain evidence="1">B-35</strain>
    </source>
</reference>
<organism evidence="1 2">
    <name type="scientific">Candidatus Lokiarchaeum ossiferum</name>
    <dbReference type="NCBI Taxonomy" id="2951803"/>
    <lineage>
        <taxon>Archaea</taxon>
        <taxon>Promethearchaeati</taxon>
        <taxon>Promethearchaeota</taxon>
        <taxon>Promethearchaeia</taxon>
        <taxon>Promethearchaeales</taxon>
        <taxon>Promethearchaeaceae</taxon>
        <taxon>Candidatus Lokiarchaeum</taxon>
    </lineage>
</organism>
<accession>A0ABY6HYY7</accession>
<dbReference type="SUPFAM" id="SSF51905">
    <property type="entry name" value="FAD/NAD(P)-binding domain"/>
    <property type="match status" value="1"/>
</dbReference>
<dbReference type="PANTHER" id="PTHR42685:SF18">
    <property type="entry name" value="DIGERANYLGERANYLGLYCEROPHOSPHOLIPID REDUCTASE"/>
    <property type="match status" value="1"/>
</dbReference>
<dbReference type="InterPro" id="IPR050407">
    <property type="entry name" value="Geranylgeranyl_reductase"/>
</dbReference>
<evidence type="ECO:0000313" key="1">
    <source>
        <dbReference type="EMBL" id="UYP48745.1"/>
    </source>
</evidence>
<proteinExistence type="predicted"/>
<dbReference type="Proteomes" id="UP001208689">
    <property type="component" value="Chromosome"/>
</dbReference>
<keyword evidence="2" id="KW-1185">Reference proteome</keyword>
<evidence type="ECO:0000313" key="2">
    <source>
        <dbReference type="Proteomes" id="UP001208689"/>
    </source>
</evidence>
<dbReference type="PANTHER" id="PTHR42685">
    <property type="entry name" value="GERANYLGERANYL DIPHOSPHATE REDUCTASE"/>
    <property type="match status" value="1"/>
</dbReference>
<sequence>MEPRVQQSQIYEFIIIGAGIAGAKLFYHLSQTATCLLIEKRFEADQNNSIAKVLCMHDLPWMEEVPLGDPSIFIRDHWTSVYASRKSEVCVDGHEWGAPLAKMVNYQNLINWYIEAGVKSGGKMLWGAEALKINPKSNSLLIKMRSNSSEYLINGRMFIIASGATGYNLNSQVKCSVPDTFNTVSTTFFGTRDQILKNVPHDYIYRLHPQISTTGMLWLNRGRNFFNIGFVSEESHEEMGNKFLRILNKYEPLKNFFQNLSPQPNIMTPNAFSYGCSPRYPVEKNFAENIITIGDAAGLLYPLYFEGIVGAVVSAKIASQVLKNLYESQSGYSAQSLKQYQKQLKCSLIDSYIKMGTISDEMFFKGGEKPSFSIWEAYLQAIKEVPQVRKNIWTAYQCDDLGNYPEENDKWCGEQIYKRLPIAKKITLAPFFLKFK</sequence>
<protein>
    <submittedName>
        <fullName evidence="1">Uncharacterized protein</fullName>
    </submittedName>
</protein>
<dbReference type="InterPro" id="IPR036188">
    <property type="entry name" value="FAD/NAD-bd_sf"/>
</dbReference>
<gene>
    <name evidence="1" type="ORF">NEF87_005030</name>
</gene>
<dbReference type="Gene3D" id="3.50.50.60">
    <property type="entry name" value="FAD/NAD(P)-binding domain"/>
    <property type="match status" value="1"/>
</dbReference>
<name>A0ABY6HYY7_9ARCH</name>
<dbReference type="EMBL" id="CP104013">
    <property type="protein sequence ID" value="UYP48745.1"/>
    <property type="molecule type" value="Genomic_DNA"/>
</dbReference>